<evidence type="ECO:0000313" key="3">
    <source>
        <dbReference type="Proteomes" id="UP000320048"/>
    </source>
</evidence>
<dbReference type="Proteomes" id="UP000320048">
    <property type="component" value="Unassembled WGS sequence"/>
</dbReference>
<dbReference type="AlphaFoldDB" id="A0A537J882"/>
<gene>
    <name evidence="2" type="ORF">E6H04_10135</name>
</gene>
<reference evidence="2 3" key="1">
    <citation type="journal article" date="2019" name="Nat. Microbiol.">
        <title>Mediterranean grassland soil C-N compound turnover is dependent on rainfall and depth, and is mediated by genomically divergent microorganisms.</title>
        <authorList>
            <person name="Diamond S."/>
            <person name="Andeer P.F."/>
            <person name="Li Z."/>
            <person name="Crits-Christoph A."/>
            <person name="Burstein D."/>
            <person name="Anantharaman K."/>
            <person name="Lane K.R."/>
            <person name="Thomas B.C."/>
            <person name="Pan C."/>
            <person name="Northen T.R."/>
            <person name="Banfield J.F."/>
        </authorList>
    </citation>
    <scope>NUCLEOTIDE SEQUENCE [LARGE SCALE GENOMIC DNA]</scope>
    <source>
        <strain evidence="2">NP_7</strain>
    </source>
</reference>
<name>A0A537J882_9BACT</name>
<accession>A0A537J882</accession>
<sequence length="123" mass="13682">MVTLPVYSATLGRQSGPTVGYNSLDGIYADYANSFPVGEFRNDYRVRFGTLSGWSAEDILSERIADHVVSLHLGRKELLDINGVLVGVDQWSRGPRSTFNSPRRREATESSRRGWPRPGPRAS</sequence>
<proteinExistence type="predicted"/>
<evidence type="ECO:0000313" key="2">
    <source>
        <dbReference type="EMBL" id="TMI79710.1"/>
    </source>
</evidence>
<dbReference type="EMBL" id="VBAO01000265">
    <property type="protein sequence ID" value="TMI79710.1"/>
    <property type="molecule type" value="Genomic_DNA"/>
</dbReference>
<evidence type="ECO:0000256" key="1">
    <source>
        <dbReference type="SAM" id="MobiDB-lite"/>
    </source>
</evidence>
<comment type="caution">
    <text evidence="2">The sequence shown here is derived from an EMBL/GenBank/DDBJ whole genome shotgun (WGS) entry which is preliminary data.</text>
</comment>
<organism evidence="2 3">
    <name type="scientific">Candidatus Segetimicrobium genomatis</name>
    <dbReference type="NCBI Taxonomy" id="2569760"/>
    <lineage>
        <taxon>Bacteria</taxon>
        <taxon>Bacillati</taxon>
        <taxon>Candidatus Sysuimicrobiota</taxon>
        <taxon>Candidatus Sysuimicrobiia</taxon>
        <taxon>Candidatus Sysuimicrobiales</taxon>
        <taxon>Candidatus Segetimicrobiaceae</taxon>
        <taxon>Candidatus Segetimicrobium</taxon>
    </lineage>
</organism>
<protein>
    <submittedName>
        <fullName evidence="2">Uncharacterized protein</fullName>
    </submittedName>
</protein>
<feature type="region of interest" description="Disordered" evidence="1">
    <location>
        <begin position="91"/>
        <end position="123"/>
    </location>
</feature>
<feature type="compositionally biased region" description="Basic and acidic residues" evidence="1">
    <location>
        <begin position="103"/>
        <end position="112"/>
    </location>
</feature>